<reference evidence="1 2" key="1">
    <citation type="journal article" date="2019" name="Sci. Rep.">
        <title>Orb-weaving spider Araneus ventricosus genome elucidates the spidroin gene catalogue.</title>
        <authorList>
            <person name="Kono N."/>
            <person name="Nakamura H."/>
            <person name="Ohtoshi R."/>
            <person name="Moran D.A.P."/>
            <person name="Shinohara A."/>
            <person name="Yoshida Y."/>
            <person name="Fujiwara M."/>
            <person name="Mori M."/>
            <person name="Tomita M."/>
            <person name="Arakawa K."/>
        </authorList>
    </citation>
    <scope>NUCLEOTIDE SEQUENCE [LARGE SCALE GENOMIC DNA]</scope>
</reference>
<sequence length="120" mass="13509">MQSFHSNYSKFAEHLTICYRSIVLYLCIVLTKSPIEALLVKVAPSTMQEKACKSFVIALLAGESPRSKSLRFFLWGLVKDKVSVPPPPQDSQEMKQRITNVLNALTRDLLHECGRNLTTA</sequence>
<proteinExistence type="predicted"/>
<comment type="caution">
    <text evidence="1">The sequence shown here is derived from an EMBL/GenBank/DDBJ whole genome shotgun (WGS) entry which is preliminary data.</text>
</comment>
<protein>
    <submittedName>
        <fullName evidence="1">Uncharacterized protein</fullName>
    </submittedName>
</protein>
<keyword evidence="2" id="KW-1185">Reference proteome</keyword>
<dbReference type="Proteomes" id="UP000499080">
    <property type="component" value="Unassembled WGS sequence"/>
</dbReference>
<dbReference type="AlphaFoldDB" id="A0A4Y2EPF7"/>
<evidence type="ECO:0000313" key="1">
    <source>
        <dbReference type="EMBL" id="GBM30219.1"/>
    </source>
</evidence>
<accession>A0A4Y2EPF7</accession>
<name>A0A4Y2EPF7_ARAVE</name>
<organism evidence="1 2">
    <name type="scientific">Araneus ventricosus</name>
    <name type="common">Orbweaver spider</name>
    <name type="synonym">Epeira ventricosa</name>
    <dbReference type="NCBI Taxonomy" id="182803"/>
    <lineage>
        <taxon>Eukaryota</taxon>
        <taxon>Metazoa</taxon>
        <taxon>Ecdysozoa</taxon>
        <taxon>Arthropoda</taxon>
        <taxon>Chelicerata</taxon>
        <taxon>Arachnida</taxon>
        <taxon>Araneae</taxon>
        <taxon>Araneomorphae</taxon>
        <taxon>Entelegynae</taxon>
        <taxon>Araneoidea</taxon>
        <taxon>Araneidae</taxon>
        <taxon>Araneus</taxon>
    </lineage>
</organism>
<gene>
    <name evidence="1" type="ORF">AVEN_165818_1</name>
</gene>
<dbReference type="EMBL" id="BGPR01000654">
    <property type="protein sequence ID" value="GBM30219.1"/>
    <property type="molecule type" value="Genomic_DNA"/>
</dbReference>
<evidence type="ECO:0000313" key="2">
    <source>
        <dbReference type="Proteomes" id="UP000499080"/>
    </source>
</evidence>